<comment type="catalytic activity">
    <reaction evidence="1 5 6">
        <text>[protein]-peptidylproline (omega=180) = [protein]-peptidylproline (omega=0)</text>
        <dbReference type="Rhea" id="RHEA:16237"/>
        <dbReference type="Rhea" id="RHEA-COMP:10747"/>
        <dbReference type="Rhea" id="RHEA-COMP:10748"/>
        <dbReference type="ChEBI" id="CHEBI:83833"/>
        <dbReference type="ChEBI" id="CHEBI:83834"/>
        <dbReference type="EC" id="5.2.1.8"/>
    </reaction>
</comment>
<dbReference type="OrthoDB" id="9814548at2"/>
<keyword evidence="4 5" id="KW-0413">Isomerase</keyword>
<evidence type="ECO:0000256" key="3">
    <source>
        <dbReference type="ARBA" id="ARBA00023110"/>
    </source>
</evidence>
<dbReference type="PANTHER" id="PTHR43811:SF23">
    <property type="entry name" value="FKBP-TYPE 22 KDA PEPTIDYL-PROLYL CIS-TRANS ISOMERASE"/>
    <property type="match status" value="1"/>
</dbReference>
<dbReference type="SUPFAM" id="SSF54534">
    <property type="entry name" value="FKBP-like"/>
    <property type="match status" value="1"/>
</dbReference>
<evidence type="ECO:0000256" key="4">
    <source>
        <dbReference type="ARBA" id="ARBA00023235"/>
    </source>
</evidence>
<dbReference type="PROSITE" id="PS50059">
    <property type="entry name" value="FKBP_PPIASE"/>
    <property type="match status" value="1"/>
</dbReference>
<evidence type="ECO:0000313" key="8">
    <source>
        <dbReference type="EMBL" id="KGF43732.1"/>
    </source>
</evidence>
<accession>A0A096BM30</accession>
<gene>
    <name evidence="8" type="ORF">HMPREF0647_09125</name>
</gene>
<reference evidence="8 9" key="1">
    <citation type="submission" date="2014-07" db="EMBL/GenBank/DDBJ databases">
        <authorList>
            <person name="McCorrison J."/>
            <person name="Sanka R."/>
            <person name="Torralba M."/>
            <person name="Gillis M."/>
            <person name="Haft D.H."/>
            <person name="Methe B."/>
            <person name="Sutton G."/>
            <person name="Nelson K.E."/>
        </authorList>
    </citation>
    <scope>NUCLEOTIDE SEQUENCE [LARGE SCALE GENOMIC DNA]</scope>
    <source>
        <strain evidence="8 9">DNF00320</strain>
    </source>
</reference>
<dbReference type="AlphaFoldDB" id="A0A096BM30"/>
<evidence type="ECO:0000313" key="9">
    <source>
        <dbReference type="Proteomes" id="UP000029525"/>
    </source>
</evidence>
<dbReference type="GeneID" id="78529741"/>
<dbReference type="EC" id="5.2.1.8" evidence="6"/>
<dbReference type="InterPro" id="IPR001179">
    <property type="entry name" value="PPIase_FKBP_dom"/>
</dbReference>
<dbReference type="EMBL" id="JRNQ01000068">
    <property type="protein sequence ID" value="KGF43732.1"/>
    <property type="molecule type" value="Genomic_DNA"/>
</dbReference>
<protein>
    <recommendedName>
        <fullName evidence="6">Peptidyl-prolyl cis-trans isomerase</fullName>
        <ecNumber evidence="6">5.2.1.8</ecNumber>
    </recommendedName>
</protein>
<dbReference type="PANTHER" id="PTHR43811">
    <property type="entry name" value="FKBP-TYPE PEPTIDYL-PROLYL CIS-TRANS ISOMERASE FKPA"/>
    <property type="match status" value="1"/>
</dbReference>
<dbReference type="Gene3D" id="3.10.50.40">
    <property type="match status" value="1"/>
</dbReference>
<evidence type="ECO:0000256" key="2">
    <source>
        <dbReference type="ARBA" id="ARBA00006577"/>
    </source>
</evidence>
<comment type="caution">
    <text evidence="8">The sequence shown here is derived from an EMBL/GenBank/DDBJ whole genome shotgun (WGS) entry which is preliminary data.</text>
</comment>
<organism evidence="8 9">
    <name type="scientific">Prevotella bivia DNF00320</name>
    <dbReference type="NCBI Taxonomy" id="1401068"/>
    <lineage>
        <taxon>Bacteria</taxon>
        <taxon>Pseudomonadati</taxon>
        <taxon>Bacteroidota</taxon>
        <taxon>Bacteroidia</taxon>
        <taxon>Bacteroidales</taxon>
        <taxon>Prevotellaceae</taxon>
        <taxon>Prevotella</taxon>
    </lineage>
</organism>
<dbReference type="Pfam" id="PF00254">
    <property type="entry name" value="FKBP_C"/>
    <property type="match status" value="1"/>
</dbReference>
<dbReference type="InterPro" id="IPR046357">
    <property type="entry name" value="PPIase_dom_sf"/>
</dbReference>
<proteinExistence type="inferred from homology"/>
<name>A0A096BM30_9BACT</name>
<comment type="similarity">
    <text evidence="2 6">Belongs to the FKBP-type PPIase family.</text>
</comment>
<evidence type="ECO:0000259" key="7">
    <source>
        <dbReference type="PROSITE" id="PS50059"/>
    </source>
</evidence>
<dbReference type="Proteomes" id="UP000029525">
    <property type="component" value="Unassembled WGS sequence"/>
</dbReference>
<sequence>MGNKQDYKLRNKRFLQEIKKKEGILALADGVMADIIKKGEGSISPSARSIVTCKYKGSLITGEVFDSNWDNEYPEAFRVNELIEGFQIGIQAMHQGDIFRIYIPYMLGYGNKRNGNIPACSTLIFEVELIGVM</sequence>
<keyword evidence="3 5" id="KW-0697">Rotamase</keyword>
<feature type="domain" description="PPIase FKBP-type" evidence="7">
    <location>
        <begin position="48"/>
        <end position="133"/>
    </location>
</feature>
<evidence type="ECO:0000256" key="1">
    <source>
        <dbReference type="ARBA" id="ARBA00000971"/>
    </source>
</evidence>
<dbReference type="RefSeq" id="WP_004337336.1">
    <property type="nucleotide sequence ID" value="NZ_JRNQ01000068.1"/>
</dbReference>
<evidence type="ECO:0000256" key="6">
    <source>
        <dbReference type="RuleBase" id="RU003915"/>
    </source>
</evidence>
<dbReference type="GO" id="GO:0003755">
    <property type="term" value="F:peptidyl-prolyl cis-trans isomerase activity"/>
    <property type="evidence" value="ECO:0007669"/>
    <property type="project" value="UniProtKB-UniRule"/>
</dbReference>
<evidence type="ECO:0000256" key="5">
    <source>
        <dbReference type="PROSITE-ProRule" id="PRU00277"/>
    </source>
</evidence>